<comment type="caution">
    <text evidence="4">The sequence shown here is derived from an EMBL/GenBank/DDBJ whole genome shotgun (WGS) entry which is preliminary data.</text>
</comment>
<dbReference type="PANTHER" id="PTHR43694">
    <property type="entry name" value="RIBONUCLEASE J"/>
    <property type="match status" value="1"/>
</dbReference>
<dbReference type="Pfam" id="PF12706">
    <property type="entry name" value="Lactamase_B_2"/>
    <property type="match status" value="1"/>
</dbReference>
<dbReference type="Gene3D" id="3.40.50.10710">
    <property type="entry name" value="Metallo-hydrolase/oxidoreductase"/>
    <property type="match status" value="1"/>
</dbReference>
<evidence type="ECO:0000313" key="4">
    <source>
        <dbReference type="EMBL" id="GAA1834958.1"/>
    </source>
</evidence>
<dbReference type="EMBL" id="BAAALT010000286">
    <property type="protein sequence ID" value="GAA1834958.1"/>
    <property type="molecule type" value="Genomic_DNA"/>
</dbReference>
<evidence type="ECO:0000256" key="1">
    <source>
        <dbReference type="ARBA" id="ARBA00022839"/>
    </source>
</evidence>
<feature type="domain" description="Metallo-beta-lactamase" evidence="3">
    <location>
        <begin position="13"/>
        <end position="208"/>
    </location>
</feature>
<dbReference type="RefSeq" id="WP_344140103.1">
    <property type="nucleotide sequence ID" value="NZ_BAAALT010000286.1"/>
</dbReference>
<dbReference type="Proteomes" id="UP001500218">
    <property type="component" value="Unassembled WGS sequence"/>
</dbReference>
<keyword evidence="1" id="KW-0269">Exonuclease</keyword>
<dbReference type="PANTHER" id="PTHR43694:SF1">
    <property type="entry name" value="RIBONUCLEASE J"/>
    <property type="match status" value="1"/>
</dbReference>
<dbReference type="InterPro" id="IPR036866">
    <property type="entry name" value="RibonucZ/Hydroxyglut_hydro"/>
</dbReference>
<dbReference type="InterPro" id="IPR001279">
    <property type="entry name" value="Metallo-B-lactamas"/>
</dbReference>
<evidence type="ECO:0000256" key="2">
    <source>
        <dbReference type="ARBA" id="ARBA00022884"/>
    </source>
</evidence>
<evidence type="ECO:0000259" key="3">
    <source>
        <dbReference type="SMART" id="SM00849"/>
    </source>
</evidence>
<sequence>MRVRIHRGAREIGGSCVELQAAGESILLDLGRPLWATPDEQVPLPPAVGLGEPGPLPRAVIITHGHQDHWGLVPQLPDGVPVWIGKAAADILRAAEFWGTGIDLREQGHLHDQQTVTIGPFTITPYLVDHSAFDAYSLLVEADGRRLFYSGDLRAHGRKPGSWRRLLESPPQDVHAMLLEGTNLRDEHSPGESLTSESAVETDLAATLRNANGLVVVLSSPQNIDRMVTVYRAALRADRDTAIDLYGAEVAVATGRDTIPRPAPDWPRVRVYMPVRQRVRVKESGEFHRTEAVRAHRIFDEDLAASPGSWVLCGAYQWHVPAMIRAGLLDGGVVVWSMWDGYLVEPSGQRFTALLAEHGVPMHHHHTSGHAAPADLQALIAAVQPATLVPIHTDAPHRYAEVLGYTATLHDDGAWWTV</sequence>
<accession>A0ABP4YYS3</accession>
<dbReference type="SUPFAM" id="SSF56281">
    <property type="entry name" value="Metallo-hydrolase/oxidoreductase"/>
    <property type="match status" value="1"/>
</dbReference>
<organism evidence="4 5">
    <name type="scientific">Luedemannella flava</name>
    <dbReference type="NCBI Taxonomy" id="349316"/>
    <lineage>
        <taxon>Bacteria</taxon>
        <taxon>Bacillati</taxon>
        <taxon>Actinomycetota</taxon>
        <taxon>Actinomycetes</taxon>
        <taxon>Micromonosporales</taxon>
        <taxon>Micromonosporaceae</taxon>
        <taxon>Luedemannella</taxon>
    </lineage>
</organism>
<keyword evidence="1" id="KW-0540">Nuclease</keyword>
<keyword evidence="5" id="KW-1185">Reference proteome</keyword>
<dbReference type="Gene3D" id="3.60.15.10">
    <property type="entry name" value="Ribonuclease Z/Hydroxyacylglutathione hydrolase-like"/>
    <property type="match status" value="1"/>
</dbReference>
<keyword evidence="2" id="KW-0694">RNA-binding</keyword>
<protein>
    <submittedName>
        <fullName evidence="4">MBL fold metallo-hydrolase</fullName>
    </submittedName>
</protein>
<keyword evidence="1" id="KW-0378">Hydrolase</keyword>
<dbReference type="CDD" id="cd07732">
    <property type="entry name" value="metallo-hydrolase-like_MBL-fold"/>
    <property type="match status" value="1"/>
</dbReference>
<dbReference type="InterPro" id="IPR042173">
    <property type="entry name" value="RNase_J_2"/>
</dbReference>
<proteinExistence type="predicted"/>
<name>A0ABP4YYS3_9ACTN</name>
<evidence type="ECO:0000313" key="5">
    <source>
        <dbReference type="Proteomes" id="UP001500218"/>
    </source>
</evidence>
<dbReference type="SMART" id="SM00849">
    <property type="entry name" value="Lactamase_B"/>
    <property type="match status" value="1"/>
</dbReference>
<reference evidence="5" key="1">
    <citation type="journal article" date="2019" name="Int. J. Syst. Evol. Microbiol.">
        <title>The Global Catalogue of Microorganisms (GCM) 10K type strain sequencing project: providing services to taxonomists for standard genome sequencing and annotation.</title>
        <authorList>
            <consortium name="The Broad Institute Genomics Platform"/>
            <consortium name="The Broad Institute Genome Sequencing Center for Infectious Disease"/>
            <person name="Wu L."/>
            <person name="Ma J."/>
        </authorList>
    </citation>
    <scope>NUCLEOTIDE SEQUENCE [LARGE SCALE GENOMIC DNA]</scope>
    <source>
        <strain evidence="5">JCM 13250</strain>
    </source>
</reference>
<gene>
    <name evidence="4" type="ORF">GCM10009682_61520</name>
</gene>